<gene>
    <name evidence="2" type="ORF">L596_006225</name>
</gene>
<dbReference type="AlphaFoldDB" id="A0A4U8V2Z7"/>
<name>A0A4U8V2Z7_STECR</name>
<protein>
    <submittedName>
        <fullName evidence="2">Uncharacterized protein</fullName>
    </submittedName>
</protein>
<feature type="region of interest" description="Disordered" evidence="1">
    <location>
        <begin position="93"/>
        <end position="113"/>
    </location>
</feature>
<comment type="caution">
    <text evidence="2">The sequence shown here is derived from an EMBL/GenBank/DDBJ whole genome shotgun (WGS) entry which is preliminary data.</text>
</comment>
<dbReference type="EMBL" id="AZBU02000001">
    <property type="protein sequence ID" value="TMS39744.1"/>
    <property type="molecule type" value="Genomic_DNA"/>
</dbReference>
<reference evidence="2" key="3">
    <citation type="journal article" date="2019" name="G3 (Bethesda)">
        <title>Hybrid Assembly of the Genome of the Entomopathogenic Nematode Steinernema carpocapsae Identifies the X-Chromosome.</title>
        <authorList>
            <person name="Serra L."/>
            <person name="Macchietto M."/>
            <person name="Macias-Munoz A."/>
            <person name="McGill C.J."/>
            <person name="Rodriguez I.M."/>
            <person name="Rodriguez B."/>
            <person name="Murad R."/>
            <person name="Mortazavi A."/>
        </authorList>
    </citation>
    <scope>NUCLEOTIDE SEQUENCE [LARGE SCALE GENOMIC DNA]</scope>
    <source>
        <strain evidence="2">ALL</strain>
    </source>
</reference>
<evidence type="ECO:0000313" key="2">
    <source>
        <dbReference type="EMBL" id="TMS39744.1"/>
    </source>
</evidence>
<reference evidence="2" key="2">
    <citation type="journal article" date="2015" name="Genome Biol.">
        <title>Comparative genomics of Steinernema reveals deeply conserved gene regulatory networks.</title>
        <authorList>
            <person name="Dillman A.R."/>
            <person name="Macchietto M."/>
            <person name="Porter C.F."/>
            <person name="Rogers A."/>
            <person name="Williams B."/>
            <person name="Antoshechkin I."/>
            <person name="Lee M.M."/>
            <person name="Goodwin Z."/>
            <person name="Lu X."/>
            <person name="Lewis E.E."/>
            <person name="Goodrich-Blair H."/>
            <person name="Stock S.P."/>
            <person name="Adams B.J."/>
            <person name="Sternberg P.W."/>
            <person name="Mortazavi A."/>
        </authorList>
    </citation>
    <scope>NUCLEOTIDE SEQUENCE [LARGE SCALE GENOMIC DNA]</scope>
    <source>
        <strain evidence="2">ALL</strain>
    </source>
</reference>
<proteinExistence type="predicted"/>
<reference evidence="2" key="1">
    <citation type="submission" date="2013-11" db="EMBL/GenBank/DDBJ databases">
        <authorList>
            <person name="Sternberg P."/>
            <person name="Dillman A."/>
            <person name="Macchietto M."/>
        </authorList>
    </citation>
    <scope>NUCLEOTIDE SEQUENCE</scope>
    <source>
        <strain evidence="2">ALL</strain>
    </source>
</reference>
<organism evidence="2">
    <name type="scientific">Steinernema carpocapsae</name>
    <name type="common">Entomopathogenic nematode</name>
    <dbReference type="NCBI Taxonomy" id="34508"/>
    <lineage>
        <taxon>Eukaryota</taxon>
        <taxon>Metazoa</taxon>
        <taxon>Ecdysozoa</taxon>
        <taxon>Nematoda</taxon>
        <taxon>Chromadorea</taxon>
        <taxon>Rhabditida</taxon>
        <taxon>Tylenchina</taxon>
        <taxon>Panagrolaimomorpha</taxon>
        <taxon>Strongyloidoidea</taxon>
        <taxon>Steinernematidae</taxon>
        <taxon>Steinernema</taxon>
    </lineage>
</organism>
<evidence type="ECO:0000256" key="1">
    <source>
        <dbReference type="SAM" id="MobiDB-lite"/>
    </source>
</evidence>
<accession>A0A4U8V2Z7</accession>
<sequence length="113" mass="12676">MVRTVPLGTEADEELPLMRSASRFSQFWHYCSCPQRQPSRCAECPLRRSTQSRLWIRSVPSALRRHSSGTECHPVRPGCTEVLFRGLQMHEGDPYGSFSPGLVPSGEQSGETL</sequence>